<proteinExistence type="inferred from homology"/>
<dbReference type="AlphaFoldDB" id="G8YHA3"/>
<evidence type="ECO:0000256" key="5">
    <source>
        <dbReference type="ARBA" id="ARBA00023132"/>
    </source>
</evidence>
<dbReference type="PANTHER" id="PTHR13003">
    <property type="entry name" value="NUP107-RELATED"/>
    <property type="match status" value="1"/>
</dbReference>
<comment type="function">
    <text evidence="7">Functions as a component of the nuclear pore complex (NPC).</text>
</comment>
<dbReference type="GO" id="GO:0017056">
    <property type="term" value="F:structural constituent of nuclear pore"/>
    <property type="evidence" value="ECO:0007669"/>
    <property type="project" value="UniProtKB-UniRule"/>
</dbReference>
<keyword evidence="1 7" id="KW-0813">Transport</keyword>
<keyword evidence="7" id="KW-0472">Membrane</keyword>
<dbReference type="InterPro" id="IPR007252">
    <property type="entry name" value="Nup84/Nup107"/>
</dbReference>
<keyword evidence="10" id="KW-1185">Reference proteome</keyword>
<dbReference type="Gene3D" id="1.10.3450.20">
    <property type="match status" value="1"/>
</dbReference>
<evidence type="ECO:0000256" key="7">
    <source>
        <dbReference type="RuleBase" id="RU365072"/>
    </source>
</evidence>
<dbReference type="GO" id="GO:0006606">
    <property type="term" value="P:protein import into nucleus"/>
    <property type="evidence" value="ECO:0007669"/>
    <property type="project" value="TreeGrafter"/>
</dbReference>
<sequence>MNVSEIDHRSSSEERFAVALQDFLAKDDGDISNLINNFKIISAAQALSLGEKLNEGQEDKYLSEEFTFWDLETRLWNLVEDLYLFRASEKEPLLNVNSFSSPVVKIENYTRQNPQVKELSLIIQWIQFNLRSLEDENSLINDESAKWMNTRVSIQQQHLQALVNKDHTDTLSQIDADAPIREAKNIDMKDEELDTRVFYNIYRLVLKNKMQDAIDYANSTGNYTIALILIGATQDYIDPIVDVAYNKELSTDEDSFLSGVDTGNSIKKPSGMKHKLLWRKAVYKLSQQRNINHYERLIYNYLSAGDLSSNLKETENSWEESLLLYLTQLYTYNMDNVLRGMISKDDIEQETLAFPTPSPSHASIDEVLNTISRQSATLRQESSHPLRMIAGSVMINKVPALLGDIATELSSSMISPNSTLAKKGLSRIITHLAIVHYLIEGQNQPIDKSFTKIITYYSSHLDEDLMHFVPLYLSFLPDRVETLEFYSTFLTKVVDAEKRSQIMRMSRSLLDLFSRQAQGSDSKQEQESMDDVLRRTVEKVIRDTESSYIPSSKIVVLDQESDITETDVHLYRSVDWFYENSIHEDAIKTTIVVIRRFLLNGKLAALKQFAKNKDFRKLIKDYELEYNLVHMEDSNLTTGISEEEKEEFLNYDTFVRSLSLIDDWKQFLSDNQINSVLSTLNQTTFWKSKHINNSIEKITSTLSNLLKSWLTGLISSNSKNRNLYEELRTIYVPYVIIELLQIYQLSRLNNWSYIHKAYILITQVAKDEVNDYLKCFNESGRLEEFLTKCGELSIVASEKGKNSIFI</sequence>
<keyword evidence="4 7" id="KW-0811">Translocation</keyword>
<reference evidence="10" key="2">
    <citation type="journal article" date="2012" name="G3 (Bethesda)">
        <title>Pichia sorbitophila, an interspecies yeast hybrid reveals early steps of genome resolution following polyploidization.</title>
        <authorList>
            <person name="Leh Louis V."/>
            <person name="Despons L."/>
            <person name="Friedrich A."/>
            <person name="Martin T."/>
            <person name="Durrens P."/>
            <person name="Casaregola S."/>
            <person name="Neuveglise C."/>
            <person name="Fairhead C."/>
            <person name="Marck C."/>
            <person name="Cruz J.A."/>
            <person name="Straub M.L."/>
            <person name="Kugler V."/>
            <person name="Sacerdot C."/>
            <person name="Uzunov Z."/>
            <person name="Thierry A."/>
            <person name="Weiss S."/>
            <person name="Bleykasten C."/>
            <person name="De Montigny J."/>
            <person name="Jacques N."/>
            <person name="Jung P."/>
            <person name="Lemaire M."/>
            <person name="Mallet S."/>
            <person name="Morel G."/>
            <person name="Richard G.F."/>
            <person name="Sarkar A."/>
            <person name="Savel G."/>
            <person name="Schacherer J."/>
            <person name="Seret M.L."/>
            <person name="Talla E."/>
            <person name="Samson G."/>
            <person name="Jubin C."/>
            <person name="Poulain J."/>
            <person name="Vacherie B."/>
            <person name="Barbe V."/>
            <person name="Pelletier E."/>
            <person name="Sherman D.J."/>
            <person name="Westhof E."/>
            <person name="Weissenbach J."/>
            <person name="Baret P.V."/>
            <person name="Wincker P."/>
            <person name="Gaillardin C."/>
            <person name="Dujon B."/>
            <person name="Souciet J.L."/>
        </authorList>
    </citation>
    <scope>NUCLEOTIDE SEQUENCE [LARGE SCALE GENOMIC DNA]</scope>
    <source>
        <strain evidence="10">ATCC MYA-4447 / BCRC 22081 / CBS 7064 / NBRC 10061 / NRRL Y-12695</strain>
    </source>
</reference>
<dbReference type="PANTHER" id="PTHR13003:SF2">
    <property type="entry name" value="NUCLEAR PORE COMPLEX PROTEIN NUP107"/>
    <property type="match status" value="1"/>
</dbReference>
<accession>G8YHA3</accession>
<evidence type="ECO:0000313" key="8">
    <source>
        <dbReference type="EMBL" id="CCE80040.1"/>
    </source>
</evidence>
<evidence type="ECO:0000256" key="6">
    <source>
        <dbReference type="ARBA" id="ARBA00023242"/>
    </source>
</evidence>
<gene>
    <name evidence="9" type="primary">Piso0_003137</name>
    <name evidence="8" type="ORF">GNLVRS01_PISO0G05704g</name>
    <name evidence="9" type="ORF">GNLVRS01_PISO0H05705g</name>
</gene>
<dbReference type="GO" id="GO:0031965">
    <property type="term" value="C:nuclear membrane"/>
    <property type="evidence" value="ECO:0007669"/>
    <property type="project" value="UniProtKB-SubCell"/>
</dbReference>
<keyword evidence="2" id="KW-0509">mRNA transport</keyword>
<dbReference type="OrthoDB" id="3098at2759"/>
<evidence type="ECO:0000256" key="1">
    <source>
        <dbReference type="ARBA" id="ARBA00022448"/>
    </source>
</evidence>
<dbReference type="eggNOG" id="KOG1964">
    <property type="taxonomic scope" value="Eukaryota"/>
</dbReference>
<dbReference type="STRING" id="559304.G8YHA3"/>
<evidence type="ECO:0000313" key="9">
    <source>
        <dbReference type="EMBL" id="CCE80805.1"/>
    </source>
</evidence>
<comment type="similarity">
    <text evidence="7">Belongs to the nucleoporin Nup84/Nup107 family.</text>
</comment>
<evidence type="ECO:0000256" key="3">
    <source>
        <dbReference type="ARBA" id="ARBA00022927"/>
    </source>
</evidence>
<dbReference type="GO" id="GO:0006406">
    <property type="term" value="P:mRNA export from nucleus"/>
    <property type="evidence" value="ECO:0007669"/>
    <property type="project" value="TreeGrafter"/>
</dbReference>
<comment type="subcellular location">
    <subcellularLocation>
        <location evidence="7">Nucleus</location>
        <location evidence="7">Nuclear pore complex</location>
    </subcellularLocation>
    <subcellularLocation>
        <location evidence="7">Nucleus membrane</location>
    </subcellularLocation>
</comment>
<keyword evidence="3" id="KW-0653">Protein transport</keyword>
<comment type="subunit">
    <text evidence="7">Part of the nuclear pore complex (NPC).</text>
</comment>
<name>G8YHA3_PICSO</name>
<dbReference type="InParanoid" id="G8YHA3"/>
<dbReference type="Gene3D" id="1.20.190.50">
    <property type="match status" value="1"/>
</dbReference>
<evidence type="ECO:0000256" key="2">
    <source>
        <dbReference type="ARBA" id="ARBA00022816"/>
    </source>
</evidence>
<keyword evidence="6 7" id="KW-0539">Nucleus</keyword>
<dbReference type="GO" id="GO:0000973">
    <property type="term" value="P:post-transcriptional tethering of RNA polymerase II gene DNA at nuclear periphery"/>
    <property type="evidence" value="ECO:0007669"/>
    <property type="project" value="TreeGrafter"/>
</dbReference>
<evidence type="ECO:0000256" key="4">
    <source>
        <dbReference type="ARBA" id="ARBA00023010"/>
    </source>
</evidence>
<dbReference type="EMBL" id="FO082053">
    <property type="protein sequence ID" value="CCE80040.1"/>
    <property type="molecule type" value="Genomic_DNA"/>
</dbReference>
<keyword evidence="5 7" id="KW-0906">Nuclear pore complex</keyword>
<dbReference type="Proteomes" id="UP000005222">
    <property type="component" value="Chromosome G"/>
</dbReference>
<protein>
    <recommendedName>
        <fullName evidence="7">Nuclear pore complex protein</fullName>
    </recommendedName>
</protein>
<dbReference type="Pfam" id="PF04121">
    <property type="entry name" value="Nup84_Nup100"/>
    <property type="match status" value="1"/>
</dbReference>
<evidence type="ECO:0000313" key="10">
    <source>
        <dbReference type="Proteomes" id="UP000005222"/>
    </source>
</evidence>
<dbReference type="FunCoup" id="G8YHA3">
    <property type="interactions" value="936"/>
</dbReference>
<dbReference type="Proteomes" id="UP000005222">
    <property type="component" value="Chromosome H"/>
</dbReference>
<reference evidence="9" key="1">
    <citation type="submission" date="2011-10" db="EMBL/GenBank/DDBJ databases">
        <authorList>
            <person name="Genoscope - CEA"/>
        </authorList>
    </citation>
    <scope>NUCLEOTIDE SEQUENCE</scope>
</reference>
<dbReference type="GO" id="GO:0031080">
    <property type="term" value="C:nuclear pore outer ring"/>
    <property type="evidence" value="ECO:0007669"/>
    <property type="project" value="TreeGrafter"/>
</dbReference>
<organism evidence="9 10">
    <name type="scientific">Pichia sorbitophila (strain ATCC MYA-4447 / BCRC 22081 / CBS 7064 / NBRC 10061 / NRRL Y-12695)</name>
    <name type="common">Hybrid yeast</name>
    <dbReference type="NCBI Taxonomy" id="559304"/>
    <lineage>
        <taxon>Eukaryota</taxon>
        <taxon>Fungi</taxon>
        <taxon>Dikarya</taxon>
        <taxon>Ascomycota</taxon>
        <taxon>Saccharomycotina</taxon>
        <taxon>Pichiomycetes</taxon>
        <taxon>Debaryomycetaceae</taxon>
        <taxon>Millerozyma</taxon>
    </lineage>
</organism>
<dbReference type="HOGENOM" id="CLU_023045_0_0_1"/>
<dbReference type="EMBL" id="FO082052">
    <property type="protein sequence ID" value="CCE80805.1"/>
    <property type="molecule type" value="Genomic_DNA"/>
</dbReference>